<feature type="region of interest" description="Disordered" evidence="13">
    <location>
        <begin position="1431"/>
        <end position="1450"/>
    </location>
</feature>
<evidence type="ECO:0000256" key="2">
    <source>
        <dbReference type="ARBA" id="ARBA00006991"/>
    </source>
</evidence>
<protein>
    <recommendedName>
        <fullName evidence="14">C2H2-type domain-containing protein</fullName>
    </recommendedName>
</protein>
<evidence type="ECO:0000256" key="12">
    <source>
        <dbReference type="SAM" id="Coils"/>
    </source>
</evidence>
<feature type="compositionally biased region" description="Polar residues" evidence="13">
    <location>
        <begin position="667"/>
        <end position="681"/>
    </location>
</feature>
<evidence type="ECO:0000256" key="8">
    <source>
        <dbReference type="ARBA" id="ARBA00023125"/>
    </source>
</evidence>
<feature type="region of interest" description="Disordered" evidence="13">
    <location>
        <begin position="220"/>
        <end position="245"/>
    </location>
</feature>
<organism evidence="15 16">
    <name type="scientific">Scylla paramamosain</name>
    <name type="common">Mud crab</name>
    <dbReference type="NCBI Taxonomy" id="85552"/>
    <lineage>
        <taxon>Eukaryota</taxon>
        <taxon>Metazoa</taxon>
        <taxon>Ecdysozoa</taxon>
        <taxon>Arthropoda</taxon>
        <taxon>Crustacea</taxon>
        <taxon>Multicrustacea</taxon>
        <taxon>Malacostraca</taxon>
        <taxon>Eumalacostraca</taxon>
        <taxon>Eucarida</taxon>
        <taxon>Decapoda</taxon>
        <taxon>Pleocyemata</taxon>
        <taxon>Brachyura</taxon>
        <taxon>Eubrachyura</taxon>
        <taxon>Portunoidea</taxon>
        <taxon>Portunidae</taxon>
        <taxon>Portuninae</taxon>
        <taxon>Scylla</taxon>
    </lineage>
</organism>
<keyword evidence="3" id="KW-0479">Metal-binding</keyword>
<feature type="region of interest" description="Disordered" evidence="13">
    <location>
        <begin position="933"/>
        <end position="1002"/>
    </location>
</feature>
<dbReference type="InterPro" id="IPR013087">
    <property type="entry name" value="Znf_C2H2_type"/>
</dbReference>
<feature type="domain" description="C2H2-type" evidence="14">
    <location>
        <begin position="1038"/>
        <end position="1061"/>
    </location>
</feature>
<keyword evidence="6" id="KW-0862">Zinc</keyword>
<feature type="domain" description="C2H2-type" evidence="14">
    <location>
        <begin position="1094"/>
        <end position="1121"/>
    </location>
</feature>
<keyword evidence="9" id="KW-0804">Transcription</keyword>
<evidence type="ECO:0000256" key="1">
    <source>
        <dbReference type="ARBA" id="ARBA00004123"/>
    </source>
</evidence>
<feature type="region of interest" description="Disordered" evidence="13">
    <location>
        <begin position="271"/>
        <end position="382"/>
    </location>
</feature>
<feature type="domain" description="C2H2-type" evidence="14">
    <location>
        <begin position="1182"/>
        <end position="1210"/>
    </location>
</feature>
<feature type="domain" description="C2H2-type" evidence="14">
    <location>
        <begin position="566"/>
        <end position="593"/>
    </location>
</feature>
<evidence type="ECO:0000256" key="9">
    <source>
        <dbReference type="ARBA" id="ARBA00023163"/>
    </source>
</evidence>
<dbReference type="PANTHER" id="PTHR24379:SF127">
    <property type="entry name" value="BLOODY FINGERS-RELATED"/>
    <property type="match status" value="1"/>
</dbReference>
<evidence type="ECO:0000256" key="6">
    <source>
        <dbReference type="ARBA" id="ARBA00022833"/>
    </source>
</evidence>
<dbReference type="Pfam" id="PF00096">
    <property type="entry name" value="zf-C2H2"/>
    <property type="match status" value="2"/>
</dbReference>
<feature type="region of interest" description="Disordered" evidence="13">
    <location>
        <begin position="1311"/>
        <end position="1366"/>
    </location>
</feature>
<evidence type="ECO:0000313" key="16">
    <source>
        <dbReference type="Proteomes" id="UP001487740"/>
    </source>
</evidence>
<feature type="compositionally biased region" description="Acidic residues" evidence="13">
    <location>
        <begin position="271"/>
        <end position="281"/>
    </location>
</feature>
<feature type="compositionally biased region" description="Basic and acidic residues" evidence="13">
    <location>
        <begin position="342"/>
        <end position="356"/>
    </location>
</feature>
<feature type="compositionally biased region" description="Low complexity" evidence="13">
    <location>
        <begin position="969"/>
        <end position="983"/>
    </location>
</feature>
<reference evidence="15 16" key="1">
    <citation type="submission" date="2023-03" db="EMBL/GenBank/DDBJ databases">
        <title>High-quality genome of Scylla paramamosain provides insights in environmental adaptation.</title>
        <authorList>
            <person name="Zhang L."/>
        </authorList>
    </citation>
    <scope>NUCLEOTIDE SEQUENCE [LARGE SCALE GENOMIC DNA]</scope>
    <source>
        <strain evidence="15">LZ_2023a</strain>
        <tissue evidence="15">Muscle</tissue>
    </source>
</reference>
<keyword evidence="5 11" id="KW-0863">Zinc-finger</keyword>
<feature type="coiled-coil region" evidence="12">
    <location>
        <begin position="190"/>
        <end position="217"/>
    </location>
</feature>
<evidence type="ECO:0000256" key="10">
    <source>
        <dbReference type="ARBA" id="ARBA00023242"/>
    </source>
</evidence>
<accession>A0AAW0TEF6</accession>
<evidence type="ECO:0000256" key="7">
    <source>
        <dbReference type="ARBA" id="ARBA00023015"/>
    </source>
</evidence>
<sequence length="1467" mass="162460">MASEEKILQVGEAQETPQAITITIVDPSTLGSTSLDPSLVASVEAQGGADPGSIVMVSGGGDSKGILQTVTETHMGTEELPIISNISNPEEEDEEEEETIVHETKLSESFDGGGDEGELGESFEEAEEAVGPHCLVCNIDLTSNDVDEQVPVFKTQTSTTQRRVAVFLSGLIGQKLTSRKAHSDILCRRCFSLLDRVDSLEVEIRETKEEIVNKYQETVSSYGGRARRRKPATAKNPDYVFPKVEPEDEADQLLDMELDGNFEPQVEDLMDEDPSLQDDDWEPKFKRPRIKKESTSISETSDPPKRKRGRPRKDLSKSKGAAASTPSRSRPSCTTTQPAAVPDEHSLKAEEGKGSWHETTATRRLPSAEAAASDTLDGRAPPPPLSKQCPVCFITYFTISDLRNHFKRIHSDVKSVKCVQCSEQIDGNIDVFLAHRKGHQCGDGATAGRGAKTRECRVCHKQVRASGYSHHMATHKPVSCPRCNTQVAQRNLKRHINYCHVKAVIYPCEDCSAVYHDASNLLSHRKRNHLGQEVRRHLCEVCGKKFITPSDLRTHVAGVHHNVKKFVCEYCGLSFKISSALMYHRRLHTGEKPHTCHVCERSFMKPNALAKHVRRVHGLEYHGKYRKRTKAPEAPSKGAASQGPANPGTPKCEGVTGSSLPEEEQGGPSSLSPTLKETAQQEAEDVGVRVAAVYSLGEGGVVQVVNLHTPQPIQNLTYYRPEDRAVARSYEAAAPLHAISYYRQDAEEQYTVAELLPPQNTHEPFPHLSRHRLLAGARAAPLTTAHSCPPRQVGPRHRGAAQAAQPSASTRRVITVPSTFRKCPHCPTIFLDHLQLAQHLAQQHRDHQQERQCLRCQKHFVTYEDHTACEPCLHTLRHNAVPTKTTPEDTRLADSCSSAEVECGHCHQSFKSGILAELHCLSTGHDMERVTDTVKEKPKHEEGSKVTMTTKQSPDASNLPDPASGADPSANNNSSCSGSSNTSQKTTNKASDSRVRRGRKRRLIRKNQTACEACGDECGSASSLYAHLRASHPELFPFPCGVCERRFSLEASAREHERRHAFGELQCPACPLRFSRMSHLHHHAVHHHPDFTNFPCQYCGAVSPTVDALHSHIKVHHGDRLGLPASFICEVCQETFHTGKALARHRFSRHPGTAECNICGAQVGRRYLSKHINAVHTREKIHKCDQCDKDFYSRTSLTGHQKRQHGPRKHLCHLCGKGYVHNVELQRHLKAHRNQRDFKCDFCGRSFLKAVDLTYHRRSHTGERPHQCRLCPEAFIKPLGLRKHMLKHTTVKKAKRLKYSKKKIDELTSSVMEQDEEEMEGGASAPSLSHAQPSPEDLPDSQHLTQPIHGFPDPTVVPSPQPQPELQHLAPTDLQVQQLSVTDLDSSHLEGQLQLSQVVDDLSSGELLEMGPGLLLEATDVRGGHQGVVGNGDVDEAKGGNEATESEVGQQSQPVQVIYVHFMDPSL</sequence>
<dbReference type="Gene3D" id="3.30.160.60">
    <property type="entry name" value="Classic Zinc Finger"/>
    <property type="match status" value="9"/>
</dbReference>
<feature type="compositionally biased region" description="Low complexity" evidence="13">
    <location>
        <begin position="324"/>
        <end position="336"/>
    </location>
</feature>
<feature type="domain" description="C2H2-type" evidence="14">
    <location>
        <begin position="506"/>
        <end position="534"/>
    </location>
</feature>
<keyword evidence="12" id="KW-0175">Coiled coil</keyword>
<name>A0AAW0TEF6_SCYPA</name>
<keyword evidence="4" id="KW-0677">Repeat</keyword>
<dbReference type="SUPFAM" id="SSF57667">
    <property type="entry name" value="beta-beta-alpha zinc fingers"/>
    <property type="match status" value="6"/>
</dbReference>
<feature type="domain" description="C2H2-type" evidence="14">
    <location>
        <begin position="1238"/>
        <end position="1265"/>
    </location>
</feature>
<gene>
    <name evidence="15" type="ORF">O3P69_016368</name>
</gene>
<dbReference type="FunFam" id="3.30.160.60:FF:000624">
    <property type="entry name" value="zinc finger protein 697"/>
    <property type="match status" value="1"/>
</dbReference>
<keyword evidence="10" id="KW-0539">Nucleus</keyword>
<dbReference type="SMART" id="SM00355">
    <property type="entry name" value="ZnF_C2H2"/>
    <property type="match status" value="20"/>
</dbReference>
<dbReference type="EMBL" id="JARAKH010000032">
    <property type="protein sequence ID" value="KAK8385533.1"/>
    <property type="molecule type" value="Genomic_DNA"/>
</dbReference>
<dbReference type="FunFam" id="3.30.160.60:FF:001370">
    <property type="entry name" value="Zinc finger protein"/>
    <property type="match status" value="1"/>
</dbReference>
<feature type="domain" description="C2H2-type" evidence="14">
    <location>
        <begin position="1009"/>
        <end position="1037"/>
    </location>
</feature>
<keyword evidence="8" id="KW-0238">DNA-binding</keyword>
<feature type="domain" description="C2H2-type" evidence="14">
    <location>
        <begin position="1210"/>
        <end position="1237"/>
    </location>
</feature>
<keyword evidence="7" id="KW-0805">Transcription regulation</keyword>
<dbReference type="Proteomes" id="UP001487740">
    <property type="component" value="Unassembled WGS sequence"/>
</dbReference>
<feature type="domain" description="C2H2-type" evidence="14">
    <location>
        <begin position="1266"/>
        <end position="1293"/>
    </location>
</feature>
<dbReference type="GO" id="GO:0005634">
    <property type="term" value="C:nucleus"/>
    <property type="evidence" value="ECO:0007669"/>
    <property type="project" value="UniProtKB-SubCell"/>
</dbReference>
<dbReference type="PROSITE" id="PS00028">
    <property type="entry name" value="ZINC_FINGER_C2H2_1"/>
    <property type="match status" value="13"/>
</dbReference>
<feature type="region of interest" description="Disordered" evidence="13">
    <location>
        <begin position="784"/>
        <end position="810"/>
    </location>
</feature>
<feature type="compositionally biased region" description="Basic and acidic residues" evidence="13">
    <location>
        <begin position="933"/>
        <end position="944"/>
    </location>
</feature>
<dbReference type="GO" id="GO:0000981">
    <property type="term" value="F:DNA-binding transcription factor activity, RNA polymerase II-specific"/>
    <property type="evidence" value="ECO:0007669"/>
    <property type="project" value="TreeGrafter"/>
</dbReference>
<comment type="caution">
    <text evidence="15">The sequence shown here is derived from an EMBL/GenBank/DDBJ whole genome shotgun (WGS) entry which is preliminary data.</text>
</comment>
<comment type="subcellular location">
    <subcellularLocation>
        <location evidence="1">Nucleus</location>
    </subcellularLocation>
</comment>
<keyword evidence="16" id="KW-1185">Reference proteome</keyword>
<comment type="similarity">
    <text evidence="2">Belongs to the krueppel C2H2-type zinc-finger protein family.</text>
</comment>
<feature type="region of interest" description="Disordered" evidence="13">
    <location>
        <begin position="620"/>
        <end position="683"/>
    </location>
</feature>
<dbReference type="GO" id="GO:0008270">
    <property type="term" value="F:zinc ion binding"/>
    <property type="evidence" value="ECO:0007669"/>
    <property type="project" value="UniProtKB-KW"/>
</dbReference>
<proteinExistence type="inferred from homology"/>
<feature type="domain" description="C2H2-type" evidence="14">
    <location>
        <begin position="594"/>
        <end position="622"/>
    </location>
</feature>
<dbReference type="PROSITE" id="PS50157">
    <property type="entry name" value="ZINC_FINGER_C2H2_2"/>
    <property type="match status" value="12"/>
</dbReference>
<dbReference type="PANTHER" id="PTHR24379">
    <property type="entry name" value="KRAB AND ZINC FINGER DOMAIN-CONTAINING"/>
    <property type="match status" value="1"/>
</dbReference>
<dbReference type="GO" id="GO:0000977">
    <property type="term" value="F:RNA polymerase II transcription regulatory region sequence-specific DNA binding"/>
    <property type="evidence" value="ECO:0007669"/>
    <property type="project" value="TreeGrafter"/>
</dbReference>
<feature type="domain" description="C2H2-type" evidence="14">
    <location>
        <begin position="537"/>
        <end position="565"/>
    </location>
</feature>
<feature type="domain" description="C2H2-type" evidence="14">
    <location>
        <begin position="1127"/>
        <end position="1155"/>
    </location>
</feature>
<feature type="compositionally biased region" description="Polar residues" evidence="13">
    <location>
        <begin position="946"/>
        <end position="956"/>
    </location>
</feature>
<evidence type="ECO:0000256" key="4">
    <source>
        <dbReference type="ARBA" id="ARBA00022737"/>
    </source>
</evidence>
<evidence type="ECO:0000259" key="14">
    <source>
        <dbReference type="PROSITE" id="PS50157"/>
    </source>
</evidence>
<evidence type="ECO:0000256" key="3">
    <source>
        <dbReference type="ARBA" id="ARBA00022723"/>
    </source>
</evidence>
<evidence type="ECO:0000256" key="13">
    <source>
        <dbReference type="SAM" id="MobiDB-lite"/>
    </source>
</evidence>
<evidence type="ECO:0000313" key="15">
    <source>
        <dbReference type="EMBL" id="KAK8385533.1"/>
    </source>
</evidence>
<dbReference type="InterPro" id="IPR036236">
    <property type="entry name" value="Znf_C2H2_sf"/>
</dbReference>
<evidence type="ECO:0000256" key="11">
    <source>
        <dbReference type="PROSITE-ProRule" id="PRU00042"/>
    </source>
</evidence>
<evidence type="ECO:0000256" key="5">
    <source>
        <dbReference type="ARBA" id="ARBA00022771"/>
    </source>
</evidence>